<evidence type="ECO:0000313" key="2">
    <source>
        <dbReference type="Proteomes" id="UP000030671"/>
    </source>
</evidence>
<dbReference type="EMBL" id="KI925458">
    <property type="protein sequence ID" value="ETW82258.1"/>
    <property type="molecule type" value="Genomic_DNA"/>
</dbReference>
<keyword evidence="2" id="KW-1185">Reference proteome</keyword>
<evidence type="ECO:0000313" key="1">
    <source>
        <dbReference type="EMBL" id="ETW82258.1"/>
    </source>
</evidence>
<name>W4K8Y8_HETIT</name>
<dbReference type="AlphaFoldDB" id="W4K8Y8"/>
<reference evidence="1 2" key="1">
    <citation type="journal article" date="2012" name="New Phytol.">
        <title>Insight into trade-off between wood decay and parasitism from the genome of a fungal forest pathogen.</title>
        <authorList>
            <person name="Olson A."/>
            <person name="Aerts A."/>
            <person name="Asiegbu F."/>
            <person name="Belbahri L."/>
            <person name="Bouzid O."/>
            <person name="Broberg A."/>
            <person name="Canback B."/>
            <person name="Coutinho P.M."/>
            <person name="Cullen D."/>
            <person name="Dalman K."/>
            <person name="Deflorio G."/>
            <person name="van Diepen L.T."/>
            <person name="Dunand C."/>
            <person name="Duplessis S."/>
            <person name="Durling M."/>
            <person name="Gonthier P."/>
            <person name="Grimwood J."/>
            <person name="Fossdal C.G."/>
            <person name="Hansson D."/>
            <person name="Henrissat B."/>
            <person name="Hietala A."/>
            <person name="Himmelstrand K."/>
            <person name="Hoffmeister D."/>
            <person name="Hogberg N."/>
            <person name="James T.Y."/>
            <person name="Karlsson M."/>
            <person name="Kohler A."/>
            <person name="Kues U."/>
            <person name="Lee Y.H."/>
            <person name="Lin Y.C."/>
            <person name="Lind M."/>
            <person name="Lindquist E."/>
            <person name="Lombard V."/>
            <person name="Lucas S."/>
            <person name="Lunden K."/>
            <person name="Morin E."/>
            <person name="Murat C."/>
            <person name="Park J."/>
            <person name="Raffaello T."/>
            <person name="Rouze P."/>
            <person name="Salamov A."/>
            <person name="Schmutz J."/>
            <person name="Solheim H."/>
            <person name="Stahlberg J."/>
            <person name="Velez H."/>
            <person name="de Vries R.P."/>
            <person name="Wiebenga A."/>
            <person name="Woodward S."/>
            <person name="Yakovlev I."/>
            <person name="Garbelotto M."/>
            <person name="Martin F."/>
            <person name="Grigoriev I.V."/>
            <person name="Stenlid J."/>
        </authorList>
    </citation>
    <scope>NUCLEOTIDE SEQUENCE [LARGE SCALE GENOMIC DNA]</scope>
    <source>
        <strain evidence="1 2">TC 32-1</strain>
    </source>
</reference>
<gene>
    <name evidence="1" type="ORF">HETIRDRAFT_418187</name>
</gene>
<organism evidence="1 2">
    <name type="scientific">Heterobasidion irregulare (strain TC 32-1)</name>
    <dbReference type="NCBI Taxonomy" id="747525"/>
    <lineage>
        <taxon>Eukaryota</taxon>
        <taxon>Fungi</taxon>
        <taxon>Dikarya</taxon>
        <taxon>Basidiomycota</taxon>
        <taxon>Agaricomycotina</taxon>
        <taxon>Agaricomycetes</taxon>
        <taxon>Russulales</taxon>
        <taxon>Bondarzewiaceae</taxon>
        <taxon>Heterobasidion</taxon>
        <taxon>Heterobasidion annosum species complex</taxon>
    </lineage>
</organism>
<protein>
    <submittedName>
        <fullName evidence="1">Uncharacterized protein</fullName>
    </submittedName>
</protein>
<dbReference type="InParanoid" id="W4K8Y8"/>
<proteinExistence type="predicted"/>
<accession>W4K8Y8</accession>
<dbReference type="Proteomes" id="UP000030671">
    <property type="component" value="Unassembled WGS sequence"/>
</dbReference>
<dbReference type="GeneID" id="20673453"/>
<dbReference type="HOGENOM" id="CLU_2197317_0_0_1"/>
<sequence>MFTITTLPQCVSFPRVEARGQRRRLRHIPNCDDEDTEGLFHRCGRACETTEGQLCYGVLVKAASCVDAQDKLHRWLNVQQALAIGESLTFSSTSLDIVSMPQVGSVFQ</sequence>
<dbReference type="KEGG" id="hir:HETIRDRAFT_418187"/>
<dbReference type="RefSeq" id="XP_009546794.1">
    <property type="nucleotide sequence ID" value="XM_009548499.1"/>
</dbReference>